<dbReference type="Proteomes" id="UP000095280">
    <property type="component" value="Unplaced"/>
</dbReference>
<feature type="region of interest" description="Disordered" evidence="1">
    <location>
        <begin position="2639"/>
        <end position="2925"/>
    </location>
</feature>
<dbReference type="InterPro" id="IPR043502">
    <property type="entry name" value="DNA/RNA_pol_sf"/>
</dbReference>
<dbReference type="WBParaSite" id="maker-uti_cns_0002959-snap-gene-0.7-mRNA-1">
    <property type="protein sequence ID" value="maker-uti_cns_0002959-snap-gene-0.7-mRNA-1"/>
    <property type="gene ID" value="maker-uti_cns_0002959-snap-gene-0.7"/>
</dbReference>
<keyword evidence="3" id="KW-1185">Reference proteome</keyword>
<evidence type="ECO:0000313" key="3">
    <source>
        <dbReference type="Proteomes" id="UP000095280"/>
    </source>
</evidence>
<feature type="compositionally biased region" description="Basic and acidic residues" evidence="1">
    <location>
        <begin position="366"/>
        <end position="379"/>
    </location>
</feature>
<accession>A0A1I8GSM5</accession>
<feature type="compositionally biased region" description="Basic residues" evidence="1">
    <location>
        <begin position="2877"/>
        <end position="2899"/>
    </location>
</feature>
<feature type="region of interest" description="Disordered" evidence="1">
    <location>
        <begin position="2270"/>
        <end position="2296"/>
    </location>
</feature>
<feature type="region of interest" description="Disordered" evidence="1">
    <location>
        <begin position="1633"/>
        <end position="1655"/>
    </location>
</feature>
<feature type="region of interest" description="Disordered" evidence="1">
    <location>
        <begin position="1706"/>
        <end position="1760"/>
    </location>
</feature>
<dbReference type="GO" id="GO:0035082">
    <property type="term" value="P:axoneme assembly"/>
    <property type="evidence" value="ECO:0007669"/>
    <property type="project" value="InterPro"/>
</dbReference>
<dbReference type="PROSITE" id="PS50878">
    <property type="entry name" value="RT_POL"/>
    <property type="match status" value="1"/>
</dbReference>
<dbReference type="PANTHER" id="PTHR15977:SF15">
    <property type="entry name" value="CILIA- AND FLAGELLA-ASSOCIATED PROTEIN 46"/>
    <property type="match status" value="1"/>
</dbReference>
<feature type="compositionally biased region" description="Basic and acidic residues" evidence="1">
    <location>
        <begin position="4307"/>
        <end position="4319"/>
    </location>
</feature>
<feature type="compositionally biased region" description="Polar residues" evidence="1">
    <location>
        <begin position="341"/>
        <end position="350"/>
    </location>
</feature>
<dbReference type="CDD" id="cd01647">
    <property type="entry name" value="RT_LTR"/>
    <property type="match status" value="1"/>
</dbReference>
<name>A0A1I8GSM5_9PLAT</name>
<feature type="region of interest" description="Disordered" evidence="1">
    <location>
        <begin position="332"/>
        <end position="400"/>
    </location>
</feature>
<dbReference type="SUPFAM" id="SSF56672">
    <property type="entry name" value="DNA/RNA polymerases"/>
    <property type="match status" value="1"/>
</dbReference>
<organism evidence="3 4">
    <name type="scientific">Macrostomum lignano</name>
    <dbReference type="NCBI Taxonomy" id="282301"/>
    <lineage>
        <taxon>Eukaryota</taxon>
        <taxon>Metazoa</taxon>
        <taxon>Spiralia</taxon>
        <taxon>Lophotrochozoa</taxon>
        <taxon>Platyhelminthes</taxon>
        <taxon>Rhabditophora</taxon>
        <taxon>Macrostomorpha</taxon>
        <taxon>Macrostomida</taxon>
        <taxon>Macrostomidae</taxon>
        <taxon>Macrostomum</taxon>
    </lineage>
</organism>
<evidence type="ECO:0000256" key="1">
    <source>
        <dbReference type="SAM" id="MobiDB-lite"/>
    </source>
</evidence>
<feature type="compositionally biased region" description="Basic and acidic residues" evidence="1">
    <location>
        <begin position="2639"/>
        <end position="2814"/>
    </location>
</feature>
<sequence length="4555" mass="503937">TFCHLPGLHQENTAIGTRDEEQPSELYEQQQEQHPPQPLLQPDHLNQNNANIQETESNVTMAEALMQQFINAVRDQQRPHAAIPASTINEIREGLKEIDQLHDFASFIMEYDLSARTFNLDENSKLRIFPRLLNDLLKIEYAALPAETQNDYTQLVRSLSDRIAVLTLGSTSALHHIANRRQLPGEPFIQYYTDIRRKLRAIYPEVSPLPPVDGENAPANQAVIDQRNEMFNKTLIGHILSGALPHLRVELLRNPLNTEQQLLNQAIRLEQIQQSSQLTAPNNVPADIEKRLAALECGTIKPKPIVAAIQGASNTREPPTCKFCHRIGHTTDRCYQDPRNARQQTANARQPRQADSKWTRNQPIQDRYRRGSDDPRSRDTGSPAKYCHFHNSDTHDTEECPGVNSIQVVSNDPMPQLPTMDSPQQIVPPNSTPSAPQRLTEVPVAKSTATPTYALDRPIEYKFHGSTRQFKKLIRDSPSTLSVIHVQPYTTLSAAQPKLRKDMLRAQRQQVHVKRPLSQQKGRRLTGLTTLLVTLIWLSLFPTVQTTPLPSNPKQHPLYVDTPMLCPLDGPVRIFKIPQQIRCEQFTSSQDVTTPVHLQLYSTNLEQTRTPVSLCFREEISEKHKGDSPISSTYGTRRTTASYTVYFFTDRFKTLPDTSTLAGCLQHRLETSYDANPHHALVHKPKNDQMQAKFSMIIGSSNRKITAYILEAMPPDYDLILGVETFKSLGIPLSIDYAKSEAQIDGTSFPILNTYTATEVAEVYLPKQTHIPAQSTTWIQANIDTTYPKRQPVLFIPKDHTIQRYKLLIASCLTLTDETATVNTISTSHARPETDRQLIEQQTRPNNSHLTPEQATRLCDLLLEYRDTLALLPTDMGCTTQYTATINVQPHTHPITSRPFPIAHGLQERFDQLIENFIHKGILSPSESEYSSPCLLVEKKTLDEQGRRQLRLVVDFRRLNRILTTPSIRPPRIPDLLHRLRDAKLYSLCDLADAFYQVRLDPDSAKYTAFIAPNGLLFQFNRLPQGLAASPSLMCRLVALLTADSPNLIAYLDDPDHWIEYLPAVTLALNTAAHTAMKESPFYLFYARDFLAPSTRILENQISIYTEEIQPISLTCSAITLAREIALHHLHSTADQRAQKQNEEKAPNAQKLTIGSRCYLDISATKPTKFSNPFRGPMRILKWLSPQNALIQDINKLTEPPFVVHASKLKRSPFQPQEELNLPNFTSSIPQTHFDHHPPLAQHHATQTDVVDEPDTRDQHGLEPIPAVRYHLRSRDPHSFIQTHSASLATSAGTAKNFSRRHTRLEDAKTQPRQSGLRWQAAAHWNSTAAGKLFLTTVPSKAEITGMAETENFFIVESTGRNFQRPDSNFQRMSRGSHPQKRHLSNHLAAHFQRHRGAADKGRSAGVCYMRTEAAEPFEPDEVSVTVVAVIVATDVGKPQRLRRLHRTTGGDKVCPQQQQEHAFYCCIGQFDLSIAWQQLTLHQSCETAKQLRRTLRLALRDSNMSETAALINQLDNLEAEAAFCNGLQSRVAAAARDTLRRTSLAWRQSCVDHAHQDVGKSLPPFLGFLALQHSPDCRSASHVTVSHFMIDENHLTEEHKADLELLQTWFARLVADTAEYIGPALHRFERLNRPSSATTVSTSRREQQQQQQQPDDCLVLLIDPNMAELPLEALQQLHFDSLSGMSRDFSLQLVARRLFGSKHLLDEDGGAGGGTGDDEEDDDQRAAAVGGGGGGGAGGKAGKDKASKAISRIPGLRDASKKQSKIIPLVRPVPPGHLAVDTSHIRHVVDPYLDCAETEQWKPLDQFRAMMERPERAQQFTPRWLGVTGDDHAPSVGEYEVYLREGTGFIFYGMERFLAHVPPHAVASLGLTDCRLVALFDMAQTSQSFLRQSKIDVVKRSDQLRLEKPVETALLMTLAGVPALCCHQWASTLKENASRLGTFLTDVLEGGKTVGQAVNFVYEPYKRANPEDSAAAASDEPAAPATGEAINGDAAAAAAEVPDGQALQDAATATGADAGTAMTETPAGAAATDISEVDAAAANRTSFNMILYGLPNILAELYVLAAVAVVSQSEQLLQVRVFFQLSLPIIQFNCRCAIAEQLSLETPAQAAEVHVQLLDHSADFASQLLKSVSNSHLRVVEVAADSSVLEVERSVGHEEVRHALIGNCCSTRSHGTCPVQAARRTPWLSLQVGCLQSAMELLPINQHSPVNVRVCSCPAVHLHQTVGPALCVAARHLPAILCEDSSDSLQPVSQFLLPPCTLLSESRNAEQRNAAAKAEPGRLTDEGPNPGDERLPAGPLGFCNAERKARHPQHLPLLKSFCHLRTRQTPTVSMTRIRSSVHQSLGCSRVTGFARSRFGSVDAAAISVCLVSEFCHEKLDEFPLTLFYSIFGSVDAAAISVSLVSDLWHEKLNDFPLIISCSRFGSVDAALISVCLVSDFRFGSVDAAAISVSLVSDLWHEKLDEFPLTLFYSIFGSVDAAAISVSLVSDLWHEKLNDFPLIIYCSRFGSFDAALISVCLVSDLWHEKLNDFPLIIYCSRFGSFDAALISVCLQIRQRRCSSDLCFVADSAASMQQRSLFRCRFGSFDAAAISVCLVSHLWHEKLDEFPLTIFYSIFGSVDAAAISVCLLHGRDRARARQSEGETERGRDRARARQSEGETSERDRARQSEGETERGETERGRDRARRDRARARQSEGETERGETERGETERGRDRARARQSEGETERGRDRARARQSERDRARARQSEGETERGRDRARARQSEGETERGRDRARARQSEGETERGRDRARARQSEGETERGETERGRDRARARQSARGASTRGASTRGASTRGASTRGASTRGASTRGASTRGASTRGASTRGASARAPEAPHQRRQHQRRQHQRRQHQRRQHQRRQPPEAPAPEAPAGASTRGASTRGASTRRLPKLAAASMPNMSSAQSSITHRSFPARVEFECTAACHSSPSCLGSAFSPSGRMCRLLKFHAVPEELANEFEYVWMKPSRKGQRTLKNYEFNSSCCIKSLQLLPDPADLLLVLRLHGDASLFLDHLHLLQAELHVLAAVAVVSQSEQLLQVRVSKQLFNPMIECDCRCAIAEQLSLETPAQAAEVHVQLHRESLSLLRFSELQMRHGGHAQGGALAPLQLMQETELPHQGVSVARFRLQLAHTLVHHTVHVCELVVHFWIVSSFPDLRDSRRRCQRQQSERRSHESPQLLDHSADVASQLTKSVSNPRLRVVEVAADSSVLEVERSVGHEEMELLSSNQRSPINVRVCSCPAVHLHQTVGPALCVAARHLPAILCEDLSDFFQPVSQSLLTLCSLRVLKGFAQLSPHSPRSTGIQQPQHLPLLKSLCHLRTRQTPTVSMTRIRSSVHQSLGRSHVTGFACSRFSSNDAAAISVCLVSDLWHEKLDDFPLTISCSRFDSVDAAAISVCLVSDLWHEKLDEIPLTISCSRFDAAAISGCLVSDLWHEKFDDFPLTVHSSRFDGVNAAAISVCLVSDYRFGSADAAAISFCLVSDLWHEKLDDFPLTIYCSRFYGVNAAAISVCLVSDFRFGSVDAAAISVCLVSDLWHEKLDDFPLTLSCSRFGSVDAAAISVCLVSDFRFGSVDAAAISVFLVSHLWHENFDDFPLTLYCSIFDSVDAALIFVCLQIRQRRCSSDLCLLGQRLVARETRRLLSDRFLQQIWQPRCSSDLCFLADSAASMQQRSLFAWSATCGTRNLTTFKWPFVAADSAVLMQQRFLFAWSATCDTRNSTTSNRFGSVDAAAISVCLVSDLWHEKLDDFPLAISCSQLSIFYAKAGLPSLSRSKPQMSSYCRDVAPGDGLTAAEVLAHCAAAVLNSEAINESSQLTTQNRLSTALLVAPGNRKGWTELAFKPQGGWQSESRLEEAAGRCCCGCLRAVSGDAEGDETGDGARRGCREFRRSHCHRILGLEQQTVGQAQTAAPADEVGDVVSGLEGARLGFKTEFLALLLLGLLAGEVLLGCQLQLTSMDAQQSSVGQFVKERLHSDVAIVEEVEPVGEVLGHGVQVIVTAAVLLKPAAAAATEAAVVDETEGRLAEAADEEFISPSCSWLDAVAAAALFISNFAPQKLLRNMQGATVERLGQSPLGPALAFRPFQLHFEPLHANLKAVHGLNGSRRGCRVVEAHKAEALALVGGAVDVHLGGDHRAEWSEHLGELAVAELLRQMVDEQVAAIRPSQDELLGAILVLHRHRHGLLRCGHRVELPGHARQSGRDEAQRPHHLLQLAQLTLLLVVGEFHHNGAAGTLAPPRIHCYCSGAQEEGKKTEKIGAVGSKDGKKAGSPRRRSGDRWSRQESRLRRSHMTQSELARRKPTLGMQKPWQSVLDEFGVNWCERVETLPALFEFVSFCWPAIHHAAGQAVFLCIQEKNAAPESARLCLACSAIYRPKTAAAHPGQGSLLMQAALAPDGGLSLQGRQLQSGSPLHLLRCSRTKIYFSAPDFFQKGKFHFLNRWEKARLDLRGLEIPAARNGTRRQMKQIKTDEAASGGRILGPMPALFILYSSFPAAQSFCGFRGRLPASSHSCLCKIIWQINL</sequence>
<feature type="compositionally biased region" description="Polar residues" evidence="1">
    <location>
        <begin position="1634"/>
        <end position="1643"/>
    </location>
</feature>
<feature type="compositionally biased region" description="Gly residues" evidence="1">
    <location>
        <begin position="1730"/>
        <end position="1741"/>
    </location>
</feature>
<feature type="domain" description="Reverse transcriptase" evidence="2">
    <location>
        <begin position="918"/>
        <end position="1154"/>
    </location>
</feature>
<dbReference type="Gene3D" id="3.30.70.270">
    <property type="match status" value="1"/>
</dbReference>
<evidence type="ECO:0000313" key="4">
    <source>
        <dbReference type="WBParaSite" id="maker-uti_cns_0002959-snap-gene-0.7-mRNA-1"/>
    </source>
</evidence>
<feature type="region of interest" description="Disordered" evidence="1">
    <location>
        <begin position="16"/>
        <end position="41"/>
    </location>
</feature>
<proteinExistence type="predicted"/>
<feature type="compositionally biased region" description="Low complexity" evidence="1">
    <location>
        <begin position="25"/>
        <end position="41"/>
    </location>
</feature>
<dbReference type="InterPro" id="IPR000477">
    <property type="entry name" value="RT_dom"/>
</dbReference>
<evidence type="ECO:0000259" key="2">
    <source>
        <dbReference type="PROSITE" id="PS50878"/>
    </source>
</evidence>
<feature type="region of interest" description="Disordered" evidence="1">
    <location>
        <begin position="4286"/>
        <end position="4334"/>
    </location>
</feature>
<dbReference type="PANTHER" id="PTHR15977">
    <property type="entry name" value="CILIA- AND FLAGELLA-ASSOCIATED PROTEIN 46"/>
    <property type="match status" value="1"/>
</dbReference>
<dbReference type="InterPro" id="IPR039586">
    <property type="entry name" value="CFAP46"/>
</dbReference>
<dbReference type="Pfam" id="PF00078">
    <property type="entry name" value="RVT_1"/>
    <property type="match status" value="1"/>
</dbReference>
<protein>
    <submittedName>
        <fullName evidence="4">Reverse transcriptase domain-containing protein</fullName>
    </submittedName>
</protein>
<dbReference type="Gene3D" id="3.10.10.10">
    <property type="entry name" value="HIV Type 1 Reverse Transcriptase, subunit A, domain 1"/>
    <property type="match status" value="1"/>
</dbReference>
<feature type="compositionally biased region" description="Low complexity" evidence="1">
    <location>
        <begin position="2818"/>
        <end position="2874"/>
    </location>
</feature>
<reference evidence="4" key="1">
    <citation type="submission" date="2016-11" db="UniProtKB">
        <authorList>
            <consortium name="WormBaseParasite"/>
        </authorList>
    </citation>
    <scope>IDENTIFICATION</scope>
</reference>
<dbReference type="InterPro" id="IPR043128">
    <property type="entry name" value="Rev_trsase/Diguanyl_cyclase"/>
</dbReference>
<feature type="compositionally biased region" description="Basic and acidic residues" evidence="1">
    <location>
        <begin position="2280"/>
        <end position="2296"/>
    </location>
</feature>
<dbReference type="GO" id="GO:0060294">
    <property type="term" value="P:cilium movement involved in cell motility"/>
    <property type="evidence" value="ECO:0007669"/>
    <property type="project" value="InterPro"/>
</dbReference>